<dbReference type="EMBL" id="KZ826361">
    <property type="protein sequence ID" value="PYI05150.1"/>
    <property type="molecule type" value="Genomic_DNA"/>
</dbReference>
<dbReference type="STRING" id="1448318.A0A319E6X6"/>
<gene>
    <name evidence="1" type="ORF">BO78DRAFT_318883</name>
</gene>
<reference evidence="1 2" key="1">
    <citation type="submission" date="2018-02" db="EMBL/GenBank/DDBJ databases">
        <title>The genomes of Aspergillus section Nigri reveals drivers in fungal speciation.</title>
        <authorList>
            <consortium name="DOE Joint Genome Institute"/>
            <person name="Vesth T.C."/>
            <person name="Nybo J."/>
            <person name="Theobald S."/>
            <person name="Brandl J."/>
            <person name="Frisvad J.C."/>
            <person name="Nielsen K.F."/>
            <person name="Lyhne E.K."/>
            <person name="Kogle M.E."/>
            <person name="Kuo A."/>
            <person name="Riley R."/>
            <person name="Clum A."/>
            <person name="Nolan M."/>
            <person name="Lipzen A."/>
            <person name="Salamov A."/>
            <person name="Henrissat B."/>
            <person name="Wiebenga A."/>
            <person name="De vries R.P."/>
            <person name="Grigoriev I.V."/>
            <person name="Mortensen U.H."/>
            <person name="Andersen M.R."/>
            <person name="Baker S.E."/>
        </authorList>
    </citation>
    <scope>NUCLEOTIDE SEQUENCE [LARGE SCALE GENOMIC DNA]</scope>
    <source>
        <strain evidence="1 2">CBS 121057</strain>
    </source>
</reference>
<dbReference type="VEuPathDB" id="FungiDB:BO78DRAFT_318883"/>
<dbReference type="Proteomes" id="UP000248423">
    <property type="component" value="Unassembled WGS sequence"/>
</dbReference>
<evidence type="ECO:0000313" key="2">
    <source>
        <dbReference type="Proteomes" id="UP000248423"/>
    </source>
</evidence>
<dbReference type="AlphaFoldDB" id="A0A319E6X6"/>
<sequence>MTVIFEIAKRVEAHGEVVPFCAVLDSPPHIISFVQHLDWSRAAIRVTCFLGLIAQDLIPG</sequence>
<accession>A0A319E6X6</accession>
<organism evidence="1 2">
    <name type="scientific">Aspergillus sclerotiicarbonarius (strain CBS 121057 / IBT 28362)</name>
    <dbReference type="NCBI Taxonomy" id="1448318"/>
    <lineage>
        <taxon>Eukaryota</taxon>
        <taxon>Fungi</taxon>
        <taxon>Dikarya</taxon>
        <taxon>Ascomycota</taxon>
        <taxon>Pezizomycotina</taxon>
        <taxon>Eurotiomycetes</taxon>
        <taxon>Eurotiomycetidae</taxon>
        <taxon>Eurotiales</taxon>
        <taxon>Aspergillaceae</taxon>
        <taxon>Aspergillus</taxon>
        <taxon>Aspergillus subgen. Circumdati</taxon>
    </lineage>
</organism>
<name>A0A319E6X6_ASPSB</name>
<protein>
    <submittedName>
        <fullName evidence="1">Uncharacterized protein</fullName>
    </submittedName>
</protein>
<proteinExistence type="predicted"/>
<evidence type="ECO:0000313" key="1">
    <source>
        <dbReference type="EMBL" id="PYI05150.1"/>
    </source>
</evidence>
<keyword evidence="2" id="KW-1185">Reference proteome</keyword>